<evidence type="ECO:0000256" key="5">
    <source>
        <dbReference type="ARBA" id="ARBA00023279"/>
    </source>
</evidence>
<evidence type="ECO:0000256" key="1">
    <source>
        <dbReference type="ARBA" id="ARBA00004541"/>
    </source>
</evidence>
<proteinExistence type="inferred from homology"/>
<keyword evidence="5" id="KW-0278">Fertilization</keyword>
<dbReference type="PANTHER" id="PTHR35293:SF1">
    <property type="entry name" value="EGG CELL-SECRETED PROTEIN 1.5"/>
    <property type="match status" value="1"/>
</dbReference>
<dbReference type="EMBL" id="JAYMYQ010000001">
    <property type="protein sequence ID" value="KAK7360398.1"/>
    <property type="molecule type" value="Genomic_DNA"/>
</dbReference>
<dbReference type="GO" id="GO:0005576">
    <property type="term" value="C:extracellular region"/>
    <property type="evidence" value="ECO:0007669"/>
    <property type="project" value="UniProtKB-SubCell"/>
</dbReference>
<dbReference type="GO" id="GO:0009567">
    <property type="term" value="P:double fertilization forming a zygote and endosperm"/>
    <property type="evidence" value="ECO:0007669"/>
    <property type="project" value="InterPro"/>
</dbReference>
<dbReference type="InterPro" id="IPR008502">
    <property type="entry name" value="Prolamin-like"/>
</dbReference>
<keyword evidence="11" id="KW-1185">Reference proteome</keyword>
<dbReference type="AlphaFoldDB" id="A0AAN9MZE7"/>
<dbReference type="GO" id="GO:2000008">
    <property type="term" value="P:regulation of protein localization to cell surface"/>
    <property type="evidence" value="ECO:0007669"/>
    <property type="project" value="UniProtKB-ARBA"/>
</dbReference>
<dbReference type="GO" id="GO:0031410">
    <property type="term" value="C:cytoplasmic vesicle"/>
    <property type="evidence" value="ECO:0007669"/>
    <property type="project" value="UniProtKB-SubCell"/>
</dbReference>
<sequence length="116" mass="12781">MISSTCAVESKSLYNPPSASLASRLKVEGESSNCWDSLWELQACTGEIITFFLNGETYLSHGCCRALRLIGHDCWPNIVDSLGFTNEETDILEGYCNQAFHSSPPPSLVHPKEMVP</sequence>
<evidence type="ECO:0000256" key="8">
    <source>
        <dbReference type="ARBA" id="ARBA00034484"/>
    </source>
</evidence>
<gene>
    <name evidence="10" type="ORF">VNO77_02390</name>
</gene>
<keyword evidence="4" id="KW-0732">Signal</keyword>
<reference evidence="10 11" key="1">
    <citation type="submission" date="2024-01" db="EMBL/GenBank/DDBJ databases">
        <title>The genomes of 5 underutilized Papilionoideae crops provide insights into root nodulation and disease resistanc.</title>
        <authorList>
            <person name="Jiang F."/>
        </authorList>
    </citation>
    <scope>NUCLEOTIDE SEQUENCE [LARGE SCALE GENOMIC DNA]</scope>
    <source>
        <strain evidence="10">LVBAO_FW01</strain>
        <tissue evidence="10">Leaves</tissue>
    </source>
</reference>
<comment type="subcellular location">
    <subcellularLocation>
        <location evidence="1">Cytoplasmic vesicle</location>
    </subcellularLocation>
    <subcellularLocation>
        <location evidence="2">Secreted</location>
    </subcellularLocation>
</comment>
<dbReference type="Proteomes" id="UP001367508">
    <property type="component" value="Unassembled WGS sequence"/>
</dbReference>
<evidence type="ECO:0000256" key="2">
    <source>
        <dbReference type="ARBA" id="ARBA00004613"/>
    </source>
</evidence>
<evidence type="ECO:0000259" key="9">
    <source>
        <dbReference type="Pfam" id="PF05617"/>
    </source>
</evidence>
<evidence type="ECO:0000256" key="7">
    <source>
        <dbReference type="ARBA" id="ARBA00034457"/>
    </source>
</evidence>
<protein>
    <recommendedName>
        <fullName evidence="9">Prolamin-like domain-containing protein</fullName>
    </recommendedName>
</protein>
<keyword evidence="6" id="KW-0968">Cytoplasmic vesicle</keyword>
<dbReference type="PANTHER" id="PTHR35293">
    <property type="entry name" value="EGG CELL-SECRETED PROTEIN 1.5"/>
    <property type="match status" value="1"/>
</dbReference>
<evidence type="ECO:0000256" key="6">
    <source>
        <dbReference type="ARBA" id="ARBA00023329"/>
    </source>
</evidence>
<feature type="domain" description="Prolamin-like" evidence="9">
    <location>
        <begin position="33"/>
        <end position="96"/>
    </location>
</feature>
<keyword evidence="3" id="KW-0964">Secreted</keyword>
<evidence type="ECO:0000313" key="10">
    <source>
        <dbReference type="EMBL" id="KAK7360398.1"/>
    </source>
</evidence>
<evidence type="ECO:0000313" key="11">
    <source>
        <dbReference type="Proteomes" id="UP001367508"/>
    </source>
</evidence>
<dbReference type="GO" id="GO:0080155">
    <property type="term" value="P:regulation of double fertilization forming a zygote and endosperm"/>
    <property type="evidence" value="ECO:0007669"/>
    <property type="project" value="UniProtKB-ARBA"/>
</dbReference>
<organism evidence="10 11">
    <name type="scientific">Canavalia gladiata</name>
    <name type="common">Sword bean</name>
    <name type="synonym">Dolichos gladiatus</name>
    <dbReference type="NCBI Taxonomy" id="3824"/>
    <lineage>
        <taxon>Eukaryota</taxon>
        <taxon>Viridiplantae</taxon>
        <taxon>Streptophyta</taxon>
        <taxon>Embryophyta</taxon>
        <taxon>Tracheophyta</taxon>
        <taxon>Spermatophyta</taxon>
        <taxon>Magnoliopsida</taxon>
        <taxon>eudicotyledons</taxon>
        <taxon>Gunneridae</taxon>
        <taxon>Pentapetalae</taxon>
        <taxon>rosids</taxon>
        <taxon>fabids</taxon>
        <taxon>Fabales</taxon>
        <taxon>Fabaceae</taxon>
        <taxon>Papilionoideae</taxon>
        <taxon>50 kb inversion clade</taxon>
        <taxon>NPAAA clade</taxon>
        <taxon>indigoferoid/millettioid clade</taxon>
        <taxon>Phaseoleae</taxon>
        <taxon>Canavalia</taxon>
    </lineage>
</organism>
<comment type="caution">
    <text evidence="10">The sequence shown here is derived from an EMBL/GenBank/DDBJ whole genome shotgun (WGS) entry which is preliminary data.</text>
</comment>
<dbReference type="Pfam" id="PF05617">
    <property type="entry name" value="Prolamin_like"/>
    <property type="match status" value="1"/>
</dbReference>
<name>A0AAN9MZE7_CANGL</name>
<evidence type="ECO:0000256" key="4">
    <source>
        <dbReference type="ARBA" id="ARBA00022729"/>
    </source>
</evidence>
<comment type="similarity">
    <text evidence="8">Belongs to the plant egg cell-secreted peptide family.</text>
</comment>
<evidence type="ECO:0000256" key="3">
    <source>
        <dbReference type="ARBA" id="ARBA00022525"/>
    </source>
</evidence>
<dbReference type="InterPro" id="IPR044711">
    <property type="entry name" value="EC11-15"/>
</dbReference>
<accession>A0AAN9MZE7</accession>
<comment type="function">
    <text evidence="7">Involved in the regulation of gamete interactions during the double fertilization and to prevent multiple-pollen tube attraction; mediates the redistribution of the gamete fusogen HAP2/GCS1 to the cell surface after secretion upon sperm arrival.</text>
</comment>